<gene>
    <name evidence="3" type="ORF">BLA18112_00430</name>
</gene>
<organism evidence="3 4">
    <name type="scientific">Burkholderia lata (strain ATCC 17760 / DSM 23089 / LMG 22485 / NCIMB 9086 / R18194 / 383)</name>
    <dbReference type="NCBI Taxonomy" id="482957"/>
    <lineage>
        <taxon>Bacteria</taxon>
        <taxon>Pseudomonadati</taxon>
        <taxon>Pseudomonadota</taxon>
        <taxon>Betaproteobacteria</taxon>
        <taxon>Burkholderiales</taxon>
        <taxon>Burkholderiaceae</taxon>
        <taxon>Burkholderia</taxon>
        <taxon>Burkholderia cepacia complex</taxon>
    </lineage>
</organism>
<dbReference type="EMBL" id="CABVQI010000001">
    <property type="protein sequence ID" value="VWC56864.1"/>
    <property type="molecule type" value="Genomic_DNA"/>
</dbReference>
<evidence type="ECO:0000259" key="2">
    <source>
        <dbReference type="PROSITE" id="PS51977"/>
    </source>
</evidence>
<feature type="region of interest" description="Disordered" evidence="1">
    <location>
        <begin position="122"/>
        <end position="142"/>
    </location>
</feature>
<dbReference type="Gene3D" id="1.10.10.10">
    <property type="entry name" value="Winged helix-like DNA-binding domain superfamily/Winged helix DNA-binding domain"/>
    <property type="match status" value="1"/>
</dbReference>
<feature type="region of interest" description="Disordered" evidence="1">
    <location>
        <begin position="79"/>
        <end position="102"/>
    </location>
</feature>
<dbReference type="Pfam" id="PF05406">
    <property type="entry name" value="WGR"/>
    <property type="match status" value="1"/>
</dbReference>
<sequence>MRRFELIEGNSSKFWEVEQDGSGLNIRWGRIGTAGQSQTKAFADDAKARAALDKLVKEKTGKGYAEVAVAAGTSIGATAAKPPAAAPSATSSAVPEGATEAEVEAEAEAEAAASVQPAAVNVANDAPPAPSGQPAASTPFSTAASTTALAPVPPVAAESFDAQCERVFETMRAQIANGELKPGERLTVAAIKRRYNVGDQGAAMAFDLLKSRRLLYGWGTSAAVHDQAQAAAVALGEPVATEAAAPAPAAPAVADTGAPPWLAHGDPVRLSPQMQREAYASRRFPVEVTVLDVRAAWLKIEGKDGYAIDIGATDAALRPAVQRMLDRLAARTPIAGPVADAEADAALFALAMTVGDYHGETTIGRPVVDYLVAQYGLTGTIDVLLDALKIQVHADYDRQAQRRVHRFTTNVEGPVRGSWRGPIVGSEAALREHLAAASDADWQACVDRSEAALPTLHPTRQPIPALLLPDAPHVSNALVRRLGAERDVPETLHWMLLTATDPDAIAIAAKIRPDSYGHSFWGLSRMVATALRERGAAAFDVLERGAADDAAGDALAAIGTPDAVAALAKVASGSKGALARLSLSLDRWPVAGMVALSRLVAAGGKDAGLLTPSLTRLLRAHAAHIDGLRPWLDAPAQAVIDKLLALLAGPADVASTDELPGVLAAPPWLAARQKKAAALTLEPLELAAIECWDEAKRNQAKTPDQWEVKRLAEAAKNTLTLVAGLGFDASKKYYGPLGEAAAKALRQGDAPAFVVAWRAMIDERKRERYFWYSLRAEYLTLLPAAVAVDIWNAIAGDYSTAGVNMLMATFGLPALPGLMATVRSKPTENFSYALNYGAIECAPIAARAFAKLKTLRDDGRAWLLKFPEHAASGLIAPSLGKPGEARDCAGTALRLLQANGHEALLMDVAARYADAAVPQAVRAVLDESPLDRFPTKRSKLPEFWQPRGWRRPVLKNGKALPDDALDPLGQMLTFPTSEGIYGGIDIVKDACTAESLADFSWDCFNAWLDAGAPGKEGWALTALGLFGNDDTARKLTPLIRTWPGESAHARAATGLDVLASIGSDVALMLLNGIAQKVKFRALQDRAREKIDAIAETRGLSSEELEDRLAPDLGLDVQGTMLLDFGPRAFRVGFDETLKPYVRETGADGVAGARLADLPKPKKTDDPVKGKEAVERFKLLKKDARTIASQQLARLEVAMCGRRRWTPEVFRTFLAEHPLVRHLVQRLVWGVYEVDDGGNFGGTLKACFRVAEDGTAATADDDAFTLPEGATTRIGVPHALEIAPADAAAFGQVFADYELLQPFAQLGRDVYRLTDDERNGRLLERWKGVKVPTGRVLGLVNKGWRRGQVEDAGCIWYFTKPLGAGKVIELSLDPGIIVGAVDMYPDQELGALQAGSPSNWGSIREADSLATLDEISASELIRDLEGMRE</sequence>
<dbReference type="InterPro" id="IPR025406">
    <property type="entry name" value="DUF4132"/>
</dbReference>
<dbReference type="PROSITE" id="PS51977">
    <property type="entry name" value="WGR"/>
    <property type="match status" value="1"/>
</dbReference>
<accession>A0A6P2TKF3</accession>
<dbReference type="InterPro" id="IPR049809">
    <property type="entry name" value="YehF/YfeS-like_WGR"/>
</dbReference>
<proteinExistence type="predicted"/>
<evidence type="ECO:0000313" key="4">
    <source>
        <dbReference type="Proteomes" id="UP000494274"/>
    </source>
</evidence>
<reference evidence="3 4" key="1">
    <citation type="submission" date="2019-09" db="EMBL/GenBank/DDBJ databases">
        <authorList>
            <person name="Depoorter E."/>
        </authorList>
    </citation>
    <scope>NUCLEOTIDE SEQUENCE [LARGE SCALE GENOMIC DNA]</scope>
    <source>
        <strain evidence="3">R-18112</strain>
    </source>
</reference>
<dbReference type="SMART" id="SM00773">
    <property type="entry name" value="WGR"/>
    <property type="match status" value="1"/>
</dbReference>
<dbReference type="Proteomes" id="UP000494274">
    <property type="component" value="Unassembled WGS sequence"/>
</dbReference>
<feature type="domain" description="WGR" evidence="2">
    <location>
        <begin position="1"/>
        <end position="78"/>
    </location>
</feature>
<protein>
    <recommendedName>
        <fullName evidence="2">WGR domain-containing protein</fullName>
    </recommendedName>
</protein>
<dbReference type="CDD" id="cd07996">
    <property type="entry name" value="WGR_MMR_like"/>
    <property type="match status" value="1"/>
</dbReference>
<evidence type="ECO:0000313" key="3">
    <source>
        <dbReference type="EMBL" id="VWC56864.1"/>
    </source>
</evidence>
<dbReference type="InterPro" id="IPR008893">
    <property type="entry name" value="WGR_domain"/>
</dbReference>
<name>A0A6P2TKF3_BURL3</name>
<dbReference type="Gene3D" id="2.20.140.10">
    <property type="entry name" value="WGR domain"/>
    <property type="match status" value="1"/>
</dbReference>
<dbReference type="InterPro" id="IPR036388">
    <property type="entry name" value="WH-like_DNA-bd_sf"/>
</dbReference>
<feature type="compositionally biased region" description="Low complexity" evidence="1">
    <location>
        <begin position="79"/>
        <end position="98"/>
    </location>
</feature>
<evidence type="ECO:0000256" key="1">
    <source>
        <dbReference type="SAM" id="MobiDB-lite"/>
    </source>
</evidence>
<dbReference type="RefSeq" id="WP_175042204.1">
    <property type="nucleotide sequence ID" value="NZ_CABVQI010000001.1"/>
</dbReference>
<dbReference type="InterPro" id="IPR036930">
    <property type="entry name" value="WGR_dom_sf"/>
</dbReference>
<dbReference type="SUPFAM" id="SSF142921">
    <property type="entry name" value="WGR domain-like"/>
    <property type="match status" value="1"/>
</dbReference>
<dbReference type="Pfam" id="PF13569">
    <property type="entry name" value="DUF4132"/>
    <property type="match status" value="1"/>
</dbReference>